<feature type="transmembrane region" description="Helical" evidence="1">
    <location>
        <begin position="101"/>
        <end position="120"/>
    </location>
</feature>
<gene>
    <name evidence="2" type="ORF">EDE11_10256</name>
</gene>
<feature type="transmembrane region" description="Helical" evidence="1">
    <location>
        <begin position="34"/>
        <end position="56"/>
    </location>
</feature>
<sequence>MYPPNAVLLEGIFFSGSHMHTQSITTKTMNCLQLLLQINFNAAVILLLISGAATIFGNTLFFEDSSDLYGPLANNMRLMMFYLCLIQIAAYSFYKLSNSPEALAALGVFLLLLIGSLEFYCSINQIEIDENYSQLFIYSGLSHLLYGGCAAMRHQQN</sequence>
<proteinExistence type="predicted"/>
<keyword evidence="1" id="KW-1133">Transmembrane helix</keyword>
<dbReference type="EMBL" id="SMCN01000002">
    <property type="protein sequence ID" value="TCV87555.1"/>
    <property type="molecule type" value="Genomic_DNA"/>
</dbReference>
<keyword evidence="1" id="KW-0812">Transmembrane</keyword>
<reference evidence="2 3" key="1">
    <citation type="submission" date="2019-03" db="EMBL/GenBank/DDBJ databases">
        <title>Systems level insights into methane cycling in arid and semi-arid ecosystems.</title>
        <authorList>
            <person name="Kalyuzhnaya M."/>
        </authorList>
    </citation>
    <scope>NUCLEOTIDE SEQUENCE [LARGE SCALE GENOMIC DNA]</scope>
    <source>
        <strain evidence="2 3">S-1</strain>
    </source>
</reference>
<evidence type="ECO:0000313" key="3">
    <source>
        <dbReference type="Proteomes" id="UP000295649"/>
    </source>
</evidence>
<organism evidence="2 3">
    <name type="scientific">Methylomonas methanica</name>
    <dbReference type="NCBI Taxonomy" id="421"/>
    <lineage>
        <taxon>Bacteria</taxon>
        <taxon>Pseudomonadati</taxon>
        <taxon>Pseudomonadota</taxon>
        <taxon>Gammaproteobacteria</taxon>
        <taxon>Methylococcales</taxon>
        <taxon>Methylococcaceae</taxon>
        <taxon>Methylomonas</taxon>
    </lineage>
</organism>
<keyword evidence="1" id="KW-0472">Membrane</keyword>
<evidence type="ECO:0000256" key="1">
    <source>
        <dbReference type="SAM" id="Phobius"/>
    </source>
</evidence>
<evidence type="ECO:0000313" key="2">
    <source>
        <dbReference type="EMBL" id="TCV87555.1"/>
    </source>
</evidence>
<name>A0ABY2CUJ5_METMH</name>
<dbReference type="Proteomes" id="UP000295649">
    <property type="component" value="Unassembled WGS sequence"/>
</dbReference>
<accession>A0ABY2CUJ5</accession>
<protein>
    <submittedName>
        <fullName evidence="2">Uncharacterized protein</fullName>
    </submittedName>
</protein>
<feature type="transmembrane region" description="Helical" evidence="1">
    <location>
        <begin position="76"/>
        <end position="94"/>
    </location>
</feature>
<comment type="caution">
    <text evidence="2">The sequence shown here is derived from an EMBL/GenBank/DDBJ whole genome shotgun (WGS) entry which is preliminary data.</text>
</comment>
<keyword evidence="3" id="KW-1185">Reference proteome</keyword>